<evidence type="ECO:0000313" key="4">
    <source>
        <dbReference type="EMBL" id="ORY74705.1"/>
    </source>
</evidence>
<evidence type="ECO:0000313" key="5">
    <source>
        <dbReference type="Proteomes" id="UP000193920"/>
    </source>
</evidence>
<feature type="repeat" description="ANK" evidence="3">
    <location>
        <begin position="167"/>
        <end position="199"/>
    </location>
</feature>
<reference evidence="4 5" key="1">
    <citation type="submission" date="2016-08" db="EMBL/GenBank/DDBJ databases">
        <title>A Parts List for Fungal Cellulosomes Revealed by Comparative Genomics.</title>
        <authorList>
            <consortium name="DOE Joint Genome Institute"/>
            <person name="Haitjema C.H."/>
            <person name="Gilmore S.P."/>
            <person name="Henske J.K."/>
            <person name="Solomon K.V."/>
            <person name="De Groot R."/>
            <person name="Kuo A."/>
            <person name="Mondo S.J."/>
            <person name="Salamov A.A."/>
            <person name="Labutti K."/>
            <person name="Zhao Z."/>
            <person name="Chiniquy J."/>
            <person name="Barry K."/>
            <person name="Brewer H.M."/>
            <person name="Purvine S.O."/>
            <person name="Wright A.T."/>
            <person name="Boxma B."/>
            <person name="Van Alen T."/>
            <person name="Hackstein J.H."/>
            <person name="Baker S.E."/>
            <person name="Grigoriev I.V."/>
            <person name="O'Malley M.A."/>
        </authorList>
    </citation>
    <scope>NUCLEOTIDE SEQUENCE [LARGE SCALE GENOMIC DNA]</scope>
    <source>
        <strain evidence="4 5">G1</strain>
    </source>
</reference>
<keyword evidence="2 3" id="KW-0040">ANK repeat</keyword>
<evidence type="ECO:0000256" key="3">
    <source>
        <dbReference type="PROSITE-ProRule" id="PRU00023"/>
    </source>
</evidence>
<dbReference type="Gene3D" id="1.25.40.20">
    <property type="entry name" value="Ankyrin repeat-containing domain"/>
    <property type="match status" value="1"/>
</dbReference>
<dbReference type="GO" id="GO:0071356">
    <property type="term" value="P:cellular response to tumor necrosis factor"/>
    <property type="evidence" value="ECO:0007669"/>
    <property type="project" value="TreeGrafter"/>
</dbReference>
<protein>
    <submittedName>
        <fullName evidence="4">Ankyrin</fullName>
    </submittedName>
</protein>
<dbReference type="GO" id="GO:0051059">
    <property type="term" value="F:NF-kappaB binding"/>
    <property type="evidence" value="ECO:0007669"/>
    <property type="project" value="TreeGrafter"/>
</dbReference>
<keyword evidence="5" id="KW-1185">Reference proteome</keyword>
<proteinExistence type="predicted"/>
<dbReference type="PANTHER" id="PTHR46680:SF3">
    <property type="entry name" value="NF-KAPPA-B INHIBITOR CACTUS"/>
    <property type="match status" value="1"/>
</dbReference>
<sequence>MGDGNLKNVSLLVKYRLSHHLSRRIKNVNGDTPLTFSYKLNHREIFKFLVNYFYVNDRDNESFSPLYYAIKENDDEMTKYLIDMGANVKFTDYQGNTYLHMAIENYQRKIIFILLDNPYVNVNKANNLGYTPLIILIKSKYYDFETLQNIINRMIERGSNINDTDNLGNSALFYVTEKNMISIIELFIKKGAKVNIKNTDGYSPLDYALKEENFDAALKLCQFGCETFIQKNIYISFLIKLVDWNKLELFKYFI</sequence>
<name>A0A1Y2EV36_9FUNG</name>
<dbReference type="OrthoDB" id="366390at2759"/>
<feature type="repeat" description="ANK" evidence="3">
    <location>
        <begin position="61"/>
        <end position="93"/>
    </location>
</feature>
<comment type="caution">
    <text evidence="4">The sequence shown here is derived from an EMBL/GenBank/DDBJ whole genome shotgun (WGS) entry which is preliminary data.</text>
</comment>
<keyword evidence="1" id="KW-0677">Repeat</keyword>
<dbReference type="SMART" id="SM00248">
    <property type="entry name" value="ANK"/>
    <property type="match status" value="6"/>
</dbReference>
<dbReference type="Pfam" id="PF12796">
    <property type="entry name" value="Ank_2"/>
    <property type="match status" value="2"/>
</dbReference>
<dbReference type="AlphaFoldDB" id="A0A1Y2EV36"/>
<dbReference type="EMBL" id="MCOG01000028">
    <property type="protein sequence ID" value="ORY74705.1"/>
    <property type="molecule type" value="Genomic_DNA"/>
</dbReference>
<dbReference type="PROSITE" id="PS50088">
    <property type="entry name" value="ANK_REPEAT"/>
    <property type="match status" value="2"/>
</dbReference>
<dbReference type="InterPro" id="IPR051070">
    <property type="entry name" value="NF-kappa-B_inhibitor"/>
</dbReference>
<dbReference type="InterPro" id="IPR036770">
    <property type="entry name" value="Ankyrin_rpt-contain_sf"/>
</dbReference>
<evidence type="ECO:0000256" key="2">
    <source>
        <dbReference type="ARBA" id="ARBA00023043"/>
    </source>
</evidence>
<dbReference type="STRING" id="1754190.A0A1Y2EV36"/>
<dbReference type="Proteomes" id="UP000193920">
    <property type="component" value="Unassembled WGS sequence"/>
</dbReference>
<dbReference type="SUPFAM" id="SSF48403">
    <property type="entry name" value="Ankyrin repeat"/>
    <property type="match status" value="1"/>
</dbReference>
<dbReference type="PROSITE" id="PS50297">
    <property type="entry name" value="ANK_REP_REGION"/>
    <property type="match status" value="1"/>
</dbReference>
<accession>A0A1Y2EV36</accession>
<gene>
    <name evidence="4" type="ORF">LY90DRAFT_401833</name>
</gene>
<dbReference type="GO" id="GO:0005829">
    <property type="term" value="C:cytosol"/>
    <property type="evidence" value="ECO:0007669"/>
    <property type="project" value="TreeGrafter"/>
</dbReference>
<evidence type="ECO:0000256" key="1">
    <source>
        <dbReference type="ARBA" id="ARBA00022737"/>
    </source>
</evidence>
<dbReference type="InterPro" id="IPR002110">
    <property type="entry name" value="Ankyrin_rpt"/>
</dbReference>
<organism evidence="4 5">
    <name type="scientific">Neocallimastix californiae</name>
    <dbReference type="NCBI Taxonomy" id="1754190"/>
    <lineage>
        <taxon>Eukaryota</taxon>
        <taxon>Fungi</taxon>
        <taxon>Fungi incertae sedis</taxon>
        <taxon>Chytridiomycota</taxon>
        <taxon>Chytridiomycota incertae sedis</taxon>
        <taxon>Neocallimastigomycetes</taxon>
        <taxon>Neocallimastigales</taxon>
        <taxon>Neocallimastigaceae</taxon>
        <taxon>Neocallimastix</taxon>
    </lineage>
</organism>
<dbReference type="PANTHER" id="PTHR46680">
    <property type="entry name" value="NF-KAPPA-B INHIBITOR ALPHA"/>
    <property type="match status" value="1"/>
</dbReference>